<evidence type="ECO:0000256" key="9">
    <source>
        <dbReference type="SAM" id="MobiDB-lite"/>
    </source>
</evidence>
<feature type="transmembrane region" description="Helical" evidence="10">
    <location>
        <begin position="2332"/>
        <end position="2352"/>
    </location>
</feature>
<evidence type="ECO:0000256" key="7">
    <source>
        <dbReference type="ARBA" id="ARBA00023136"/>
    </source>
</evidence>
<evidence type="ECO:0000256" key="6">
    <source>
        <dbReference type="ARBA" id="ARBA00022989"/>
    </source>
</evidence>
<dbReference type="PROSITE" id="PS50211">
    <property type="entry name" value="DENN"/>
    <property type="match status" value="1"/>
</dbReference>
<reference evidence="12 13" key="1">
    <citation type="submission" date="2019-01" db="EMBL/GenBank/DDBJ databases">
        <title>Draft Genome and Complete Hox-Cluster Characterization of the Sterlet Sturgeon (Acipenser ruthenus).</title>
        <authorList>
            <person name="Wei Q."/>
        </authorList>
    </citation>
    <scope>NUCLEOTIDE SEQUENCE [LARGE SCALE GENOMIC DNA]</scope>
    <source>
        <strain evidence="12">WHYD16114868_AA</strain>
        <tissue evidence="12">Blood</tissue>
    </source>
</reference>
<evidence type="ECO:0000256" key="2">
    <source>
        <dbReference type="ARBA" id="ARBA00004141"/>
    </source>
</evidence>
<evidence type="ECO:0000259" key="11">
    <source>
        <dbReference type="PROSITE" id="PS50211"/>
    </source>
</evidence>
<evidence type="ECO:0000313" key="12">
    <source>
        <dbReference type="EMBL" id="RXM33214.1"/>
    </source>
</evidence>
<evidence type="ECO:0000256" key="4">
    <source>
        <dbReference type="ARBA" id="ARBA00022448"/>
    </source>
</evidence>
<keyword evidence="13" id="KW-1185">Reference proteome</keyword>
<dbReference type="InterPro" id="IPR006043">
    <property type="entry name" value="NCS2"/>
</dbReference>
<gene>
    <name evidence="12" type="ORF">EOD39_5638</name>
</gene>
<proteinExistence type="inferred from homology"/>
<evidence type="ECO:0000256" key="10">
    <source>
        <dbReference type="SAM" id="Phobius"/>
    </source>
</evidence>
<feature type="region of interest" description="Disordered" evidence="9">
    <location>
        <begin position="2592"/>
        <end position="2619"/>
    </location>
</feature>
<dbReference type="InterPro" id="IPR021827">
    <property type="entry name" value="Nup186/Nup192/Nup205"/>
</dbReference>
<evidence type="ECO:0000313" key="13">
    <source>
        <dbReference type="Proteomes" id="UP000289886"/>
    </source>
</evidence>
<dbReference type="GO" id="GO:0006999">
    <property type="term" value="P:nuclear pore organization"/>
    <property type="evidence" value="ECO:0007669"/>
    <property type="project" value="TreeGrafter"/>
</dbReference>
<protein>
    <submittedName>
        <fullName evidence="12">Nuclear pore complex protein Nup205</fullName>
    </submittedName>
</protein>
<feature type="compositionally biased region" description="Low complexity" evidence="9">
    <location>
        <begin position="32"/>
        <end position="55"/>
    </location>
</feature>
<keyword evidence="8" id="KW-0539">Nucleus</keyword>
<evidence type="ECO:0000256" key="5">
    <source>
        <dbReference type="ARBA" id="ARBA00022692"/>
    </source>
</evidence>
<dbReference type="Pfam" id="PF09804">
    <property type="entry name" value="DENND11"/>
    <property type="match status" value="1"/>
</dbReference>
<comment type="subcellular location">
    <subcellularLocation>
        <location evidence="2">Membrane</location>
        <topology evidence="2">Multi-pass membrane protein</topology>
    </subcellularLocation>
    <subcellularLocation>
        <location evidence="1">Nucleus</location>
    </subcellularLocation>
</comment>
<organism evidence="12 13">
    <name type="scientific">Acipenser ruthenus</name>
    <name type="common">Sterlet sturgeon</name>
    <dbReference type="NCBI Taxonomy" id="7906"/>
    <lineage>
        <taxon>Eukaryota</taxon>
        <taxon>Metazoa</taxon>
        <taxon>Chordata</taxon>
        <taxon>Craniata</taxon>
        <taxon>Vertebrata</taxon>
        <taxon>Euteleostomi</taxon>
        <taxon>Actinopterygii</taxon>
        <taxon>Chondrostei</taxon>
        <taxon>Acipenseriformes</taxon>
        <taxon>Acipenseridae</taxon>
        <taxon>Acipenser</taxon>
    </lineage>
</organism>
<feature type="transmembrane region" description="Helical" evidence="10">
    <location>
        <begin position="2511"/>
        <end position="2531"/>
    </location>
</feature>
<evidence type="ECO:0000256" key="3">
    <source>
        <dbReference type="ARBA" id="ARBA00005892"/>
    </source>
</evidence>
<dbReference type="Pfam" id="PF00860">
    <property type="entry name" value="Xan_ur_permease"/>
    <property type="match status" value="1"/>
</dbReference>
<dbReference type="PANTHER" id="PTHR31344">
    <property type="entry name" value="NUCLEAR PORE COMPLEX PROTEIN NUP205"/>
    <property type="match status" value="1"/>
</dbReference>
<dbReference type="InterPro" id="IPR037516">
    <property type="entry name" value="Tripartite_DENN"/>
</dbReference>
<dbReference type="GO" id="GO:0016020">
    <property type="term" value="C:membrane"/>
    <property type="evidence" value="ECO:0007669"/>
    <property type="project" value="UniProtKB-SubCell"/>
</dbReference>
<keyword evidence="4" id="KW-0813">Transport</keyword>
<dbReference type="GO" id="GO:0022857">
    <property type="term" value="F:transmembrane transporter activity"/>
    <property type="evidence" value="ECO:0007669"/>
    <property type="project" value="InterPro"/>
</dbReference>
<sequence length="2619" mass="292596">MVEQSDRAPLLECEEIPAETPAPAPPPERGSESSPANCRALGSTAPGTGWSTSPGGPAVFSSAAVSGDADSAASTETVRVGPCWDAHSTVKGESRFSGWETGSPEKELATSVPEWEEKDQIVAVFVITFDTRSGNIVEWCLPQDVDLVGVEFKSMASGSHTISSDFIYFRKGSYFGLACFANMPVESALERGARMKSVGILSPSYTLLYRYMHFLENQVRHQLESPGHYTQLEAFYEDKKGVLPIGNGGTTCLQPIHWLPSISRCMHPEMKITHPAGCMSQFIKFFGEQIIVLWKFALLRKRILIFSPPPVGVVCYRVYGCCCLANVSLPGIGVSVPEFRPFFYINVADIEVLENENVRTHHENLQPLLRINGADRDKYRKLSEQRYRNTGLANPDLRKGFIFAQLTVKQQDFNFYRRHKTASVFQFENRSLSLAEQVNRQMLLYSQEVDRDCSSNEEDLFILAELVSITTRFTDDLMNQGLTRKILTLVSEISVTAEFEKLQKARGLGNEKHRKEISDLIKESRQSLAECLFSWTCQSPLSKDDTLSLIGYLENVTAEADGSLDGVNLALVMALLYCLDVSFLEQGTEDREDLIQALPLLTEKSYVAAIHNRLLDPRPWKLPGLQAVVRLAWALALRALSQLPQGSALVEFTEGDEALADAAITHNAFLFLTEAMLGSEGFGQEEFYTRRIHSLLTDFLALMPMKVKQLRNRAEEDARLVHMSMQMGSEPPAALRRDLEQLMILIGAFYGKDPFNLELALEYWCPSESVHHSSTITGSYLGVTHQRPPHKQVVLSKFVRQMGDLLPSTLYIPYLSMLKGLANGPQCAHYCFSLLKVNGAPHENIQASGGSPVSWEHFFHSLMLYHESLRRDMPSVDISQYRHPSLRGITQREQDGLVSFLQLTTTIIKWSENARLALCEHPQWTPVVVMLGLLQCSIPPVLKSELLESLSAFGKSPEIASSLWQSLEYTQVELNEIESRCEEYPLTRSFCHLISTLVESSFPTNLGAGLRPPGFEPYLQFLRDAVFLPFPTRAYRRAEEKWEVAEAVLDVFHKLLKDYEPQPSDFVEEMVELQGELVVANKSPGYSVMFHLLNDSPMFTLCLSLLEEGVKQLDTYAPFPGKKHLERAVQLCLSLLDLTLQKETLFMDLLRESQSSVIVTPLEQLLQGVSAQSKKADHVVNIARYLYHGNSNPEVAFESANILRCIARYPNIQARLVGDFTHDQSVSEKLMAGFVECLDNEDAEELGHEGDDSDPEKRLARIRHETRVHILNLLITSLELKHPNLALYLLGYEVKKPVSTTNLQDPGVLGCPRSCLHAILSLLEKGAHSRSGPVLMREAPQLAELCYQVIYQLCACSDTSGPTMRYLRTSQDFLFSQLQHLPFNIQGHEISALNQMSWLMKTAAIELRLTSLNRQRSHTQRLLHLLLDDQPHGAYTGEGETGAEDETRSVSGFLHFDTVSKVRRKILSVLDSIDFSQEVPDLPQLDFFDRAQIEQVISNCEHSTEHGQTVCNIKLFHRVLVAEVNALQGMAAIGQRPLLTDVICSVLFVEEVNSILQHVVERNRMRQSLSAKRHTLQSWRNLVETVLTACPQDLIPTEDRQLIIRDLLLDLHDKVLSEDAAADLMPVVAGAVFTLTAHLSQSVRTEQQQRVRTEGITTSGFASITNSALHLILRKLLDFILCTGGGFQRLRAHLYGALLYYLQVAQKPDEPETLETADKSMWERLTAPEDAFTKLQRENLAIIESYGTALMEVVCRDACDGHEIGRMLALAVLDRIVSIDKQCHWLLYMSNSGYLRVLVESLRQEDLALQSLLSPQPPLLKALYIYESKMALLMRVAKNPQGAAELLRCGLVVQLVECEVYDMRPETDSHGVFGQRDPSGFIPNPLDRYRQILLPALRLCQVILTSSTAQHQQAAAQVLQFLIVHSDTIHSILRCQEVTAGSLQELSLLTGIISKAALPGVVVDLGQDVNSGSLIEYEGHISRFQRQCLSLLSRFAGSERMRQIKLAEQTATQGDSADQRELMEVSIQQICANVMEYCQSLLLQSSLESQFSVCLFSPTMAEPASQDGPRAGVPHSRVPGMGLIIYLLKQTAADFFRFYESHRQSVSKMQGVEHLPPDEVKELCQSLVSLSSGVDKISSSQRYILAKRRLVKIINNRAKLLSLCSYIIETCLFVLWRHLEYYMLHCTPVDTQDSLLSVRPSFRSRRPEATDVRSSGLSRVSQQDLDQLQNDMDCSFGESLQKKLLDVEGLYCQKREHLCEIPVDDSERKKQVSDGEAEQNKLAYSVTDVPPWYLCIILGTQWKCPAWSQNANLVNTSSPEYIEVWQSRIREVLAGITVSWLICYILTAYSVLPSDPKAYGYWARTDLKGDVLGQSPWFRFPYPGQWGMPTVSPAGVFGILAGVISSMIESVGDYHACARLSGAPPPPKHAINRGVGIEGIGCLMAGAWGTGNGTTSYSENVGVLGITKVGSRMVIVTSGFLMIFMGMFGKIAAIFTTIPTPIIGGVTELDQVLRVLLTTSMFVGGFFGFVLDNTIPGSRKERGIVIWKEAHQQSGETLESEEMYSLPFGIGSRICTASWVRYIPFCPKPAGTGSDNVGNNEDTIMEKTGQALPNRDTRL</sequence>
<keyword evidence="6 10" id="KW-1133">Transmembrane helix</keyword>
<feature type="domain" description="UDENN" evidence="11">
    <location>
        <begin position="60"/>
        <end position="544"/>
    </location>
</feature>
<dbReference type="GO" id="GO:0044611">
    <property type="term" value="C:nuclear pore inner ring"/>
    <property type="evidence" value="ECO:0007669"/>
    <property type="project" value="TreeGrafter"/>
</dbReference>
<accession>A0A444UDF3</accession>
<dbReference type="GO" id="GO:0017056">
    <property type="term" value="F:structural constituent of nuclear pore"/>
    <property type="evidence" value="ECO:0007669"/>
    <property type="project" value="TreeGrafter"/>
</dbReference>
<feature type="region of interest" description="Disordered" evidence="9">
    <location>
        <begin position="1"/>
        <end position="55"/>
    </location>
</feature>
<dbReference type="EMBL" id="SCEB01214784">
    <property type="protein sequence ID" value="RXM33214.1"/>
    <property type="molecule type" value="Genomic_DNA"/>
</dbReference>
<evidence type="ECO:0000256" key="8">
    <source>
        <dbReference type="ARBA" id="ARBA00023242"/>
    </source>
</evidence>
<evidence type="ECO:0000256" key="1">
    <source>
        <dbReference type="ARBA" id="ARBA00004123"/>
    </source>
</evidence>
<feature type="compositionally biased region" description="Polar residues" evidence="9">
    <location>
        <begin position="2593"/>
        <end position="2602"/>
    </location>
</feature>
<keyword evidence="7 10" id="KW-0472">Membrane</keyword>
<dbReference type="PANTHER" id="PTHR31344:SF0">
    <property type="entry name" value="NUCLEAR PORE COMPLEX PROTEIN NUP205"/>
    <property type="match status" value="1"/>
</dbReference>
<keyword evidence="5 10" id="KW-0812">Transmembrane</keyword>
<dbReference type="InterPro" id="IPR018626">
    <property type="entry name" value="LCHN/Anr2"/>
</dbReference>
<name>A0A444UDF3_ACIRT</name>
<feature type="transmembrane region" description="Helical" evidence="10">
    <location>
        <begin position="2474"/>
        <end position="2499"/>
    </location>
</feature>
<dbReference type="Pfam" id="PF11894">
    <property type="entry name" value="Nup192"/>
    <property type="match status" value="1"/>
</dbReference>
<comment type="similarity">
    <text evidence="3">Belongs to the NUP186/NUP192/NUP205 family.</text>
</comment>
<comment type="caution">
    <text evidence="12">The sequence shown here is derived from an EMBL/GenBank/DDBJ whole genome shotgun (WGS) entry which is preliminary data.</text>
</comment>
<dbReference type="Proteomes" id="UP000289886">
    <property type="component" value="Unassembled WGS sequence"/>
</dbReference>